<dbReference type="Gene3D" id="1.10.3210.10">
    <property type="entry name" value="Hypothetical protein af1432"/>
    <property type="match status" value="1"/>
</dbReference>
<dbReference type="PANTHER" id="PTHR37294:SF1">
    <property type="entry name" value="3'-5' EXORIBONUCLEASE YHAM"/>
    <property type="match status" value="1"/>
</dbReference>
<gene>
    <name evidence="3" type="ORF">N7Z68_02810</name>
</gene>
<dbReference type="Pfam" id="PF01966">
    <property type="entry name" value="HD"/>
    <property type="match status" value="1"/>
</dbReference>
<reference evidence="3" key="1">
    <citation type="submission" date="2024-05" db="EMBL/GenBank/DDBJ databases">
        <title>Alkalihalobacillus sp. strain MEB203 novel alkaliphilic bacterium from Lonar Lake, India.</title>
        <authorList>
            <person name="Joshi A."/>
            <person name="Thite S."/>
            <person name="Mengade P."/>
        </authorList>
    </citation>
    <scope>NUCLEOTIDE SEQUENCE</scope>
    <source>
        <strain evidence="3">MEB 203</strain>
    </source>
</reference>
<feature type="domain" description="HD" evidence="2">
    <location>
        <begin position="158"/>
        <end position="277"/>
    </location>
</feature>
<accession>A0ABT5VA20</accession>
<evidence type="ECO:0000259" key="2">
    <source>
        <dbReference type="Pfam" id="PF01966"/>
    </source>
</evidence>
<evidence type="ECO:0000313" key="3">
    <source>
        <dbReference type="EMBL" id="MDE5412300.1"/>
    </source>
</evidence>
<dbReference type="Proteomes" id="UP001148125">
    <property type="component" value="Unassembled WGS sequence"/>
</dbReference>
<proteinExistence type="predicted"/>
<evidence type="ECO:0000256" key="1">
    <source>
        <dbReference type="ARBA" id="ARBA00022801"/>
    </source>
</evidence>
<protein>
    <submittedName>
        <fullName evidence="3">3'-5' exoribonuclease YhaM family protein</fullName>
    </submittedName>
</protein>
<evidence type="ECO:0000313" key="4">
    <source>
        <dbReference type="Proteomes" id="UP001148125"/>
    </source>
</evidence>
<dbReference type="InterPro" id="IPR003607">
    <property type="entry name" value="HD/PDEase_dom"/>
</dbReference>
<dbReference type="RefSeq" id="WP_275117358.1">
    <property type="nucleotide sequence ID" value="NZ_JAOTPO010000002.1"/>
</dbReference>
<dbReference type="CDD" id="cd00077">
    <property type="entry name" value="HDc"/>
    <property type="match status" value="1"/>
</dbReference>
<sequence length="308" mass="35467">MNKQEGERIVDYFIVRERETSIATNGSEYISLTLSNKDGIIRAKLWDVTEKEKEWLHKRALIKVDGLITFYRGQRQLTIQRVRLVTEEDAIEINDLLNHANIPREDLWQELRMFIEEIDSETLRELVKTLLRKKEIREKLTTIPAAKQYHHAYYAGLLEHIVTLCHVSAQLLQVYPQLNKDVIMTVCILHDIGKTKALTDPVVPDYTTNGELIGHVVLSIEMILEGAIEAGISTDDHEVLAVKHCILSSHVNDSLQSGVSSKTAEAIFFQHINKLDNQLNALFMIGNEANEDWTFSPMFKRRMYTNRK</sequence>
<dbReference type="InterPro" id="IPR006674">
    <property type="entry name" value="HD_domain"/>
</dbReference>
<dbReference type="PANTHER" id="PTHR37294">
    <property type="entry name" value="3'-5' EXORIBONUCLEASE YHAM"/>
    <property type="match status" value="1"/>
</dbReference>
<dbReference type="InterPro" id="IPR050798">
    <property type="entry name" value="YhaM_exoribonuc/phosphodiest"/>
</dbReference>
<keyword evidence="1" id="KW-0378">Hydrolase</keyword>
<dbReference type="EMBL" id="JAOTPO010000002">
    <property type="protein sequence ID" value="MDE5412300.1"/>
    <property type="molecule type" value="Genomic_DNA"/>
</dbReference>
<dbReference type="CDD" id="cd04492">
    <property type="entry name" value="YhaM_OBF_like"/>
    <property type="match status" value="1"/>
</dbReference>
<dbReference type="SUPFAM" id="SSF109604">
    <property type="entry name" value="HD-domain/PDEase-like"/>
    <property type="match status" value="1"/>
</dbReference>
<keyword evidence="4" id="KW-1185">Reference proteome</keyword>
<organism evidence="3 4">
    <name type="scientific">Alkalihalobacterium chitinilyticum</name>
    <dbReference type="NCBI Taxonomy" id="2980103"/>
    <lineage>
        <taxon>Bacteria</taxon>
        <taxon>Bacillati</taxon>
        <taxon>Bacillota</taxon>
        <taxon>Bacilli</taxon>
        <taxon>Bacillales</taxon>
        <taxon>Bacillaceae</taxon>
        <taxon>Alkalihalobacterium</taxon>
    </lineage>
</organism>
<name>A0ABT5VA20_9BACI</name>
<comment type="caution">
    <text evidence="3">The sequence shown here is derived from an EMBL/GenBank/DDBJ whole genome shotgun (WGS) entry which is preliminary data.</text>
</comment>